<sequence>MLEKVSNNDYTWGISRKLEIVEAVEIIPQDVMTANQEGSREVLNEEELDENKSKEHQEPNTLPIIIATGLSAEQEGALLDVLKRYKKAIEWTITDIKGINPTSCQHKIKLEEGKKLVVDAQRC</sequence>
<dbReference type="EMBL" id="SMMG02000002">
    <property type="protein sequence ID" value="KAA3483141.1"/>
    <property type="molecule type" value="Genomic_DNA"/>
</dbReference>
<gene>
    <name evidence="2" type="ORF">EPI10_005336</name>
</gene>
<keyword evidence="3" id="KW-1185">Reference proteome</keyword>
<evidence type="ECO:0000313" key="2">
    <source>
        <dbReference type="EMBL" id="KAA3483141.1"/>
    </source>
</evidence>
<name>A0A5B6WMQ1_9ROSI</name>
<feature type="region of interest" description="Disordered" evidence="1">
    <location>
        <begin position="36"/>
        <end position="60"/>
    </location>
</feature>
<accession>A0A5B6WMQ1</accession>
<dbReference type="Proteomes" id="UP000325315">
    <property type="component" value="Unassembled WGS sequence"/>
</dbReference>
<proteinExistence type="predicted"/>
<reference evidence="2" key="1">
    <citation type="submission" date="2019-08" db="EMBL/GenBank/DDBJ databases">
        <authorList>
            <person name="Liu F."/>
        </authorList>
    </citation>
    <scope>NUCLEOTIDE SEQUENCE [LARGE SCALE GENOMIC DNA]</scope>
    <source>
        <strain evidence="2">PA1801</strain>
        <tissue evidence="2">Leaf</tissue>
    </source>
</reference>
<dbReference type="OrthoDB" id="1750914at2759"/>
<organism evidence="2 3">
    <name type="scientific">Gossypium australe</name>
    <dbReference type="NCBI Taxonomy" id="47621"/>
    <lineage>
        <taxon>Eukaryota</taxon>
        <taxon>Viridiplantae</taxon>
        <taxon>Streptophyta</taxon>
        <taxon>Embryophyta</taxon>
        <taxon>Tracheophyta</taxon>
        <taxon>Spermatophyta</taxon>
        <taxon>Magnoliopsida</taxon>
        <taxon>eudicotyledons</taxon>
        <taxon>Gunneridae</taxon>
        <taxon>Pentapetalae</taxon>
        <taxon>rosids</taxon>
        <taxon>malvids</taxon>
        <taxon>Malvales</taxon>
        <taxon>Malvaceae</taxon>
        <taxon>Malvoideae</taxon>
        <taxon>Gossypium</taxon>
    </lineage>
</organism>
<dbReference type="AlphaFoldDB" id="A0A5B6WMQ1"/>
<evidence type="ECO:0000313" key="3">
    <source>
        <dbReference type="Proteomes" id="UP000325315"/>
    </source>
</evidence>
<protein>
    <submittedName>
        <fullName evidence="2">Retrovirus-related Pol polyprotein from transposon opus</fullName>
    </submittedName>
</protein>
<comment type="caution">
    <text evidence="2">The sequence shown here is derived from an EMBL/GenBank/DDBJ whole genome shotgun (WGS) entry which is preliminary data.</text>
</comment>
<evidence type="ECO:0000256" key="1">
    <source>
        <dbReference type="SAM" id="MobiDB-lite"/>
    </source>
</evidence>